<comment type="similarity">
    <text evidence="1">Belongs to the HicA mRNA interferase family.</text>
</comment>
<keyword evidence="4" id="KW-0255">Endonuclease</keyword>
<dbReference type="GO" id="GO:0016787">
    <property type="term" value="F:hydrolase activity"/>
    <property type="evidence" value="ECO:0007669"/>
    <property type="project" value="UniProtKB-KW"/>
</dbReference>
<dbReference type="Gene3D" id="3.30.920.30">
    <property type="entry name" value="Hypothetical protein"/>
    <property type="match status" value="1"/>
</dbReference>
<keyword evidence="5" id="KW-0378">Hydrolase</keyword>
<gene>
    <name evidence="8" type="ORF">COV91_06385</name>
</gene>
<dbReference type="EMBL" id="PCVG01000087">
    <property type="protein sequence ID" value="PIQ68010.1"/>
    <property type="molecule type" value="Genomic_DNA"/>
</dbReference>
<keyword evidence="2" id="KW-1277">Toxin-antitoxin system</keyword>
<organism evidence="8 9">
    <name type="scientific">Candidatus Taylorbacteria bacterium CG11_big_fil_rev_8_21_14_0_20_46_11</name>
    <dbReference type="NCBI Taxonomy" id="1975025"/>
    <lineage>
        <taxon>Bacteria</taxon>
        <taxon>Candidatus Tayloriibacteriota</taxon>
    </lineage>
</organism>
<keyword evidence="6" id="KW-0694">RNA-binding</keyword>
<keyword evidence="3" id="KW-0540">Nuclease</keyword>
<evidence type="ECO:0000256" key="3">
    <source>
        <dbReference type="ARBA" id="ARBA00022722"/>
    </source>
</evidence>
<dbReference type="Pfam" id="PF07927">
    <property type="entry name" value="HicA_toxin"/>
    <property type="match status" value="1"/>
</dbReference>
<protein>
    <recommendedName>
        <fullName evidence="10">Type II toxin-antitoxin system HicA family toxin</fullName>
    </recommendedName>
</protein>
<comment type="caution">
    <text evidence="8">The sequence shown here is derived from an EMBL/GenBank/DDBJ whole genome shotgun (WGS) entry which is preliminary data.</text>
</comment>
<keyword evidence="7" id="KW-0346">Stress response</keyword>
<dbReference type="GO" id="GO:0004519">
    <property type="term" value="F:endonuclease activity"/>
    <property type="evidence" value="ECO:0007669"/>
    <property type="project" value="UniProtKB-KW"/>
</dbReference>
<proteinExistence type="inferred from homology"/>
<accession>A0A2H0K9T5</accession>
<evidence type="ECO:0000256" key="5">
    <source>
        <dbReference type="ARBA" id="ARBA00022801"/>
    </source>
</evidence>
<reference evidence="8 9" key="1">
    <citation type="submission" date="2017-09" db="EMBL/GenBank/DDBJ databases">
        <title>Depth-based differentiation of microbial function through sediment-hosted aquifers and enrichment of novel symbionts in the deep terrestrial subsurface.</title>
        <authorList>
            <person name="Probst A.J."/>
            <person name="Ladd B."/>
            <person name="Jarett J.K."/>
            <person name="Geller-Mcgrath D.E."/>
            <person name="Sieber C.M."/>
            <person name="Emerson J.B."/>
            <person name="Anantharaman K."/>
            <person name="Thomas B.C."/>
            <person name="Malmstrom R."/>
            <person name="Stieglmeier M."/>
            <person name="Klingl A."/>
            <person name="Woyke T."/>
            <person name="Ryan C.M."/>
            <person name="Banfield J.F."/>
        </authorList>
    </citation>
    <scope>NUCLEOTIDE SEQUENCE [LARGE SCALE GENOMIC DNA]</scope>
    <source>
        <strain evidence="8">CG11_big_fil_rev_8_21_14_0_20_46_11</strain>
    </source>
</reference>
<dbReference type="GO" id="GO:0003729">
    <property type="term" value="F:mRNA binding"/>
    <property type="evidence" value="ECO:0007669"/>
    <property type="project" value="InterPro"/>
</dbReference>
<evidence type="ECO:0000256" key="6">
    <source>
        <dbReference type="ARBA" id="ARBA00022884"/>
    </source>
</evidence>
<evidence type="ECO:0000256" key="7">
    <source>
        <dbReference type="ARBA" id="ARBA00023016"/>
    </source>
</evidence>
<evidence type="ECO:0000256" key="4">
    <source>
        <dbReference type="ARBA" id="ARBA00022759"/>
    </source>
</evidence>
<evidence type="ECO:0000256" key="2">
    <source>
        <dbReference type="ARBA" id="ARBA00022649"/>
    </source>
</evidence>
<dbReference type="SUPFAM" id="SSF54786">
    <property type="entry name" value="YcfA/nrd intein domain"/>
    <property type="match status" value="1"/>
</dbReference>
<dbReference type="AlphaFoldDB" id="A0A2H0K9T5"/>
<evidence type="ECO:0000256" key="1">
    <source>
        <dbReference type="ARBA" id="ARBA00006620"/>
    </source>
</evidence>
<dbReference type="Proteomes" id="UP000229342">
    <property type="component" value="Unassembled WGS sequence"/>
</dbReference>
<dbReference type="InterPro" id="IPR012933">
    <property type="entry name" value="HicA_mRNA_interferase"/>
</dbReference>
<evidence type="ECO:0000313" key="8">
    <source>
        <dbReference type="EMBL" id="PIQ68010.1"/>
    </source>
</evidence>
<name>A0A2H0K9T5_9BACT</name>
<dbReference type="InterPro" id="IPR038570">
    <property type="entry name" value="HicA_sf"/>
</dbReference>
<evidence type="ECO:0008006" key="10">
    <source>
        <dbReference type="Google" id="ProtNLM"/>
    </source>
</evidence>
<sequence length="73" mass="8684">MPKIGTIHYRKLVRIFEQKGFVCDRQEGDHLIYVRYDIKRPIVIPKYKSVPVFIILNNLKTSGISREEYFSLL</sequence>
<evidence type="ECO:0000313" key="9">
    <source>
        <dbReference type="Proteomes" id="UP000229342"/>
    </source>
</evidence>